<dbReference type="EC" id="2.7.1.-" evidence="8"/>
<evidence type="ECO:0000256" key="3">
    <source>
        <dbReference type="ARBA" id="ARBA00022741"/>
    </source>
</evidence>
<dbReference type="InterPro" id="IPR050494">
    <property type="entry name" value="Ser_Thr_dual-spec_kinase"/>
</dbReference>
<dbReference type="PANTHER" id="PTHR24058">
    <property type="entry name" value="DUAL SPECIFICITY PROTEIN KINASE"/>
    <property type="match status" value="1"/>
</dbReference>
<dbReference type="InterPro" id="IPR017441">
    <property type="entry name" value="Protein_kinase_ATP_BS"/>
</dbReference>
<keyword evidence="3 6" id="KW-0547">Nucleotide-binding</keyword>
<evidence type="ECO:0000259" key="7">
    <source>
        <dbReference type="PROSITE" id="PS50011"/>
    </source>
</evidence>
<dbReference type="GO" id="GO:0005737">
    <property type="term" value="C:cytoplasm"/>
    <property type="evidence" value="ECO:0007669"/>
    <property type="project" value="TreeGrafter"/>
</dbReference>
<keyword evidence="2 8" id="KW-0808">Transferase</keyword>
<evidence type="ECO:0000256" key="4">
    <source>
        <dbReference type="ARBA" id="ARBA00022777"/>
    </source>
</evidence>
<dbReference type="Pfam" id="PF00069">
    <property type="entry name" value="Pkinase"/>
    <property type="match status" value="1"/>
</dbReference>
<dbReference type="AlphaFoldDB" id="G0U7P0"/>
<proteinExistence type="predicted"/>
<reference evidence="8" key="1">
    <citation type="journal article" date="2012" name="Proc. Natl. Acad. Sci. U.S.A.">
        <title>Antigenic diversity is generated by distinct evolutionary mechanisms in African trypanosome species.</title>
        <authorList>
            <person name="Jackson A.P."/>
            <person name="Berry A."/>
            <person name="Aslett M."/>
            <person name="Allison H.C."/>
            <person name="Burton P."/>
            <person name="Vavrova-Anderson J."/>
            <person name="Brown R."/>
            <person name="Browne H."/>
            <person name="Corton N."/>
            <person name="Hauser H."/>
            <person name="Gamble J."/>
            <person name="Gilderthorp R."/>
            <person name="Marcello L."/>
            <person name="McQuillan J."/>
            <person name="Otto T.D."/>
            <person name="Quail M.A."/>
            <person name="Sanders M.J."/>
            <person name="van Tonder A."/>
            <person name="Ginger M.L."/>
            <person name="Field M.C."/>
            <person name="Barry J.D."/>
            <person name="Hertz-Fowler C."/>
            <person name="Berriman M."/>
        </authorList>
    </citation>
    <scope>NUCLEOTIDE SEQUENCE</scope>
    <source>
        <strain evidence="8">Y486</strain>
    </source>
</reference>
<dbReference type="PROSITE" id="PS00107">
    <property type="entry name" value="PROTEIN_KINASE_ATP"/>
    <property type="match status" value="1"/>
</dbReference>
<sequence length="549" mass="61188">MLKGRYIVKNVLGNGTYGQVLRCSDLITGAEVAVKIAQRDPAYRRSAQNEIRVLQLLGQTEESLNMLDFFEEDGHLCIVLELLQANFYELLRESGFQPLPLHAVRVSVERVLKALVALHAVGYMHCDIKPENVMLRRTRPDCSEGRDYRSTCLIDFGAVRTFHENTYYDIQSLWYRAPEVILGVPYTPYIDAWSVGCLLFELYTGRPLFHGKSPQEVFDGISRIVGLPPVETMIMGVNFPMLRIAQRRDTICAERNLKSLITKYRSASTGIKKTYQSAVDEEAVVDLMCRLLEPNEKRRLSCVEALKHPFFRADRLVCKQRSATRSIFPERSLAPLATPHCSVTSDMPPPISGVRAGKCPGFSSQTAKDQQFLVHQNKHEQYPPVRYANSSMVSLLNVGDPSGTATQIQQPSLASGIAATPSHPYLPRVAYGRSHSPLMPTPYHFQYNQKVRAQQSPYSDPSSRVGAGVVVQPACFISPTTEASIGCYEVGFNSTMHPQQPDPSQVVPVVSCDGRRTDGCRPMNRPESDVLMYKVLLSAPPGALVYVSS</sequence>
<dbReference type="SUPFAM" id="SSF56112">
    <property type="entry name" value="Protein kinase-like (PK-like)"/>
    <property type="match status" value="1"/>
</dbReference>
<gene>
    <name evidence="8" type="ORF">TVY486_1009430</name>
</gene>
<name>G0U7P0_TRYVY</name>
<feature type="binding site" evidence="6">
    <location>
        <position position="35"/>
    </location>
    <ligand>
        <name>ATP</name>
        <dbReference type="ChEBI" id="CHEBI:30616"/>
    </ligand>
</feature>
<dbReference type="InterPro" id="IPR000719">
    <property type="entry name" value="Prot_kinase_dom"/>
</dbReference>
<dbReference type="EMBL" id="HE573026">
    <property type="protein sequence ID" value="CCC51898.1"/>
    <property type="molecule type" value="Genomic_DNA"/>
</dbReference>
<dbReference type="InterPro" id="IPR008271">
    <property type="entry name" value="Ser/Thr_kinase_AS"/>
</dbReference>
<dbReference type="PROSITE" id="PS50011">
    <property type="entry name" value="PROTEIN_KINASE_DOM"/>
    <property type="match status" value="1"/>
</dbReference>
<evidence type="ECO:0000256" key="1">
    <source>
        <dbReference type="ARBA" id="ARBA00022527"/>
    </source>
</evidence>
<keyword evidence="5 6" id="KW-0067">ATP-binding</keyword>
<dbReference type="InterPro" id="IPR011009">
    <property type="entry name" value="Kinase-like_dom_sf"/>
</dbReference>
<dbReference type="Gene3D" id="1.10.510.10">
    <property type="entry name" value="Transferase(Phosphotransferase) domain 1"/>
    <property type="match status" value="1"/>
</dbReference>
<dbReference type="Gene3D" id="3.30.200.20">
    <property type="entry name" value="Phosphorylase Kinase, domain 1"/>
    <property type="match status" value="1"/>
</dbReference>
<protein>
    <submittedName>
        <fullName evidence="8">Putative tyrosine protein kinase</fullName>
        <ecNumber evidence="8">2.7.1.-</ecNumber>
    </submittedName>
</protein>
<dbReference type="PROSITE" id="PS00108">
    <property type="entry name" value="PROTEIN_KINASE_ST"/>
    <property type="match status" value="1"/>
</dbReference>
<feature type="domain" description="Protein kinase" evidence="7">
    <location>
        <begin position="6"/>
        <end position="311"/>
    </location>
</feature>
<evidence type="ECO:0000256" key="2">
    <source>
        <dbReference type="ARBA" id="ARBA00022679"/>
    </source>
</evidence>
<dbReference type="GO" id="GO:0004674">
    <property type="term" value="F:protein serine/threonine kinase activity"/>
    <property type="evidence" value="ECO:0007669"/>
    <property type="project" value="UniProtKB-KW"/>
</dbReference>
<accession>G0U7P0</accession>
<dbReference type="SMART" id="SM00220">
    <property type="entry name" value="S_TKc"/>
    <property type="match status" value="1"/>
</dbReference>
<keyword evidence="4 8" id="KW-0418">Kinase</keyword>
<dbReference type="PANTHER" id="PTHR24058:SF108">
    <property type="entry name" value="KINASE, PUTATIVE-RELATED"/>
    <property type="match status" value="1"/>
</dbReference>
<organism evidence="8">
    <name type="scientific">Trypanosoma vivax (strain Y486)</name>
    <dbReference type="NCBI Taxonomy" id="1055687"/>
    <lineage>
        <taxon>Eukaryota</taxon>
        <taxon>Discoba</taxon>
        <taxon>Euglenozoa</taxon>
        <taxon>Kinetoplastea</taxon>
        <taxon>Metakinetoplastina</taxon>
        <taxon>Trypanosomatida</taxon>
        <taxon>Trypanosomatidae</taxon>
        <taxon>Trypanosoma</taxon>
        <taxon>Duttonella</taxon>
    </lineage>
</organism>
<evidence type="ECO:0000256" key="5">
    <source>
        <dbReference type="ARBA" id="ARBA00022840"/>
    </source>
</evidence>
<evidence type="ECO:0000256" key="6">
    <source>
        <dbReference type="PROSITE-ProRule" id="PRU10141"/>
    </source>
</evidence>
<keyword evidence="1" id="KW-0723">Serine/threonine-protein kinase</keyword>
<dbReference type="OMA" id="DIQSLWY"/>
<dbReference type="GO" id="GO:0005524">
    <property type="term" value="F:ATP binding"/>
    <property type="evidence" value="ECO:0007669"/>
    <property type="project" value="UniProtKB-UniRule"/>
</dbReference>
<dbReference type="VEuPathDB" id="TriTrypDB:TvY486_1009430"/>
<evidence type="ECO:0000313" key="8">
    <source>
        <dbReference type="EMBL" id="CCC51898.1"/>
    </source>
</evidence>
<dbReference type="GO" id="GO:0004713">
    <property type="term" value="F:protein tyrosine kinase activity"/>
    <property type="evidence" value="ECO:0007669"/>
    <property type="project" value="TreeGrafter"/>
</dbReference>